<organism evidence="1 2">
    <name type="scientific">Catenulispora acidiphila (strain DSM 44928 / JCM 14897 / NBRC 102108 / NRRL B-24433 / ID139908)</name>
    <dbReference type="NCBI Taxonomy" id="479433"/>
    <lineage>
        <taxon>Bacteria</taxon>
        <taxon>Bacillati</taxon>
        <taxon>Actinomycetota</taxon>
        <taxon>Actinomycetes</taxon>
        <taxon>Catenulisporales</taxon>
        <taxon>Catenulisporaceae</taxon>
        <taxon>Catenulispora</taxon>
    </lineage>
</organism>
<dbReference type="HOGENOM" id="CLU_2435455_0_0_11"/>
<dbReference type="RefSeq" id="WP_012787161.1">
    <property type="nucleotide sequence ID" value="NC_013131.1"/>
</dbReference>
<protein>
    <submittedName>
        <fullName evidence="1">Uncharacterized protein</fullName>
    </submittedName>
</protein>
<accession>C7Q2X6</accession>
<evidence type="ECO:0000313" key="1">
    <source>
        <dbReference type="EMBL" id="ACU71868.1"/>
    </source>
</evidence>
<dbReference type="STRING" id="479433.Caci_2959"/>
<evidence type="ECO:0000313" key="2">
    <source>
        <dbReference type="Proteomes" id="UP000000851"/>
    </source>
</evidence>
<proteinExistence type="predicted"/>
<dbReference type="AlphaFoldDB" id="C7Q2X6"/>
<dbReference type="EMBL" id="CP001700">
    <property type="protein sequence ID" value="ACU71868.1"/>
    <property type="molecule type" value="Genomic_DNA"/>
</dbReference>
<keyword evidence="2" id="KW-1185">Reference proteome</keyword>
<dbReference type="InParanoid" id="C7Q2X6"/>
<reference evidence="1 2" key="1">
    <citation type="journal article" date="2009" name="Stand. Genomic Sci.">
        <title>Complete genome sequence of Catenulispora acidiphila type strain (ID 139908).</title>
        <authorList>
            <person name="Copeland A."/>
            <person name="Lapidus A."/>
            <person name="Glavina Del Rio T."/>
            <person name="Nolan M."/>
            <person name="Lucas S."/>
            <person name="Chen F."/>
            <person name="Tice H."/>
            <person name="Cheng J.F."/>
            <person name="Bruce D."/>
            <person name="Goodwin L."/>
            <person name="Pitluck S."/>
            <person name="Mikhailova N."/>
            <person name="Pati A."/>
            <person name="Ivanova N."/>
            <person name="Mavromatis K."/>
            <person name="Chen A."/>
            <person name="Palaniappan K."/>
            <person name="Chain P."/>
            <person name="Land M."/>
            <person name="Hauser L."/>
            <person name="Chang Y.J."/>
            <person name="Jeffries C.D."/>
            <person name="Chertkov O."/>
            <person name="Brettin T."/>
            <person name="Detter J.C."/>
            <person name="Han C."/>
            <person name="Ali Z."/>
            <person name="Tindall B.J."/>
            <person name="Goker M."/>
            <person name="Bristow J."/>
            <person name="Eisen J.A."/>
            <person name="Markowitz V."/>
            <person name="Hugenholtz P."/>
            <person name="Kyrpides N.C."/>
            <person name="Klenk H.P."/>
        </authorList>
    </citation>
    <scope>NUCLEOTIDE SEQUENCE [LARGE SCALE GENOMIC DNA]</scope>
    <source>
        <strain evidence="2">DSM 44928 / JCM 14897 / NBRC 102108 / NRRL B-24433 / ID139908</strain>
    </source>
</reference>
<sequence>MIDGFIQFGDGKPIPVTDISIEWERDPAPHLPHLPLLSEFEVTLPMSIETGSKILRIVGEESLADRINIAIHPDLAELNLQLDGFYGGQP</sequence>
<dbReference type="Proteomes" id="UP000000851">
    <property type="component" value="Chromosome"/>
</dbReference>
<gene>
    <name evidence="1" type="ordered locus">Caci_2959</name>
</gene>
<name>C7Q2X6_CATAD</name>
<dbReference type="KEGG" id="cai:Caci_2959"/>